<dbReference type="OrthoDB" id="5823761at2759"/>
<dbReference type="EMBL" id="QJKJ01011458">
    <property type="protein sequence ID" value="RDX71120.1"/>
    <property type="molecule type" value="Genomic_DNA"/>
</dbReference>
<dbReference type="InterPro" id="IPR036749">
    <property type="entry name" value="Expansin_CBD_sf"/>
</dbReference>
<dbReference type="Proteomes" id="UP000257109">
    <property type="component" value="Unassembled WGS sequence"/>
</dbReference>
<sequence>MELSFKHQVGVVRVILVLPALCSCSECVTNSRASYYSTPGGYGNPRGACGFGEYGRTMNNGIEGWRYGAKCHYTAMGKECMWWQQQRWEPLCRVYGAVFDFANPPTGQILLRFLIVFNYWLLPNVPIPANWNPGATYDTKLQLY</sequence>
<dbReference type="Gene3D" id="2.60.40.760">
    <property type="entry name" value="Expansin, cellulose-binding-like domain"/>
    <property type="match status" value="1"/>
</dbReference>
<feature type="signal peptide" evidence="1">
    <location>
        <begin position="1"/>
        <end position="24"/>
    </location>
</feature>
<feature type="domain" description="Expansin-like CBD" evidence="2">
    <location>
        <begin position="87"/>
        <end position="139"/>
    </location>
</feature>
<evidence type="ECO:0000259" key="2">
    <source>
        <dbReference type="PROSITE" id="PS50843"/>
    </source>
</evidence>
<feature type="non-terminal residue" evidence="3">
    <location>
        <position position="1"/>
    </location>
</feature>
<protein>
    <submittedName>
        <fullName evidence="3">Expansin-like B1</fullName>
    </submittedName>
</protein>
<comment type="caution">
    <text evidence="3">The sequence shown here is derived from an EMBL/GenBank/DDBJ whole genome shotgun (WGS) entry which is preliminary data.</text>
</comment>
<gene>
    <name evidence="3" type="primary">EXLB1</name>
    <name evidence="3" type="ORF">CR513_49574</name>
</gene>
<evidence type="ECO:0000256" key="1">
    <source>
        <dbReference type="SAM" id="SignalP"/>
    </source>
</evidence>
<dbReference type="PROSITE" id="PS50843">
    <property type="entry name" value="EXPANSIN_CBD"/>
    <property type="match status" value="1"/>
</dbReference>
<feature type="chain" id="PRO_5016893406" evidence="1">
    <location>
        <begin position="25"/>
        <end position="144"/>
    </location>
</feature>
<proteinExistence type="predicted"/>
<dbReference type="SUPFAM" id="SSF49590">
    <property type="entry name" value="PHL pollen allergen"/>
    <property type="match status" value="1"/>
</dbReference>
<dbReference type="InterPro" id="IPR007117">
    <property type="entry name" value="Expansin_CBD"/>
</dbReference>
<keyword evidence="4" id="KW-1185">Reference proteome</keyword>
<name>A0A371EYI6_MUCPR</name>
<organism evidence="3 4">
    <name type="scientific">Mucuna pruriens</name>
    <name type="common">Velvet bean</name>
    <name type="synonym">Dolichos pruriens</name>
    <dbReference type="NCBI Taxonomy" id="157652"/>
    <lineage>
        <taxon>Eukaryota</taxon>
        <taxon>Viridiplantae</taxon>
        <taxon>Streptophyta</taxon>
        <taxon>Embryophyta</taxon>
        <taxon>Tracheophyta</taxon>
        <taxon>Spermatophyta</taxon>
        <taxon>Magnoliopsida</taxon>
        <taxon>eudicotyledons</taxon>
        <taxon>Gunneridae</taxon>
        <taxon>Pentapetalae</taxon>
        <taxon>rosids</taxon>
        <taxon>fabids</taxon>
        <taxon>Fabales</taxon>
        <taxon>Fabaceae</taxon>
        <taxon>Papilionoideae</taxon>
        <taxon>50 kb inversion clade</taxon>
        <taxon>NPAAA clade</taxon>
        <taxon>indigoferoid/millettioid clade</taxon>
        <taxon>Phaseoleae</taxon>
        <taxon>Mucuna</taxon>
    </lineage>
</organism>
<keyword evidence="1" id="KW-0732">Signal</keyword>
<reference evidence="3" key="1">
    <citation type="submission" date="2018-05" db="EMBL/GenBank/DDBJ databases">
        <title>Draft genome of Mucuna pruriens seed.</title>
        <authorList>
            <person name="Nnadi N.E."/>
            <person name="Vos R."/>
            <person name="Hasami M.H."/>
            <person name="Devisetty U.K."/>
            <person name="Aguiy J.C."/>
        </authorList>
    </citation>
    <scope>NUCLEOTIDE SEQUENCE [LARGE SCALE GENOMIC DNA]</scope>
    <source>
        <strain evidence="3">JCA_2017</strain>
    </source>
</reference>
<accession>A0A371EYI6</accession>
<evidence type="ECO:0000313" key="4">
    <source>
        <dbReference type="Proteomes" id="UP000257109"/>
    </source>
</evidence>
<evidence type="ECO:0000313" key="3">
    <source>
        <dbReference type="EMBL" id="RDX71120.1"/>
    </source>
</evidence>
<dbReference type="AlphaFoldDB" id="A0A371EYI6"/>
<dbReference type="PROSITE" id="PS51257">
    <property type="entry name" value="PROKAR_LIPOPROTEIN"/>
    <property type="match status" value="1"/>
</dbReference>